<proteinExistence type="predicted"/>
<dbReference type="Pfam" id="PF06094">
    <property type="entry name" value="GGACT"/>
    <property type="match status" value="1"/>
</dbReference>
<accession>A0ABU1N9B5</accession>
<keyword evidence="3" id="KW-1185">Reference proteome</keyword>
<comment type="caution">
    <text evidence="2">The sequence shown here is derived from an EMBL/GenBank/DDBJ whole genome shotgun (WGS) entry which is preliminary data.</text>
</comment>
<dbReference type="Proteomes" id="UP001184230">
    <property type="component" value="Unassembled WGS sequence"/>
</dbReference>
<evidence type="ECO:0000259" key="1">
    <source>
        <dbReference type="Pfam" id="PF06094"/>
    </source>
</evidence>
<organism evidence="2 3">
    <name type="scientific">Variovorax soli</name>
    <dbReference type="NCBI Taxonomy" id="376815"/>
    <lineage>
        <taxon>Bacteria</taxon>
        <taxon>Pseudomonadati</taxon>
        <taxon>Pseudomonadota</taxon>
        <taxon>Betaproteobacteria</taxon>
        <taxon>Burkholderiales</taxon>
        <taxon>Comamonadaceae</taxon>
        <taxon>Variovorax</taxon>
    </lineage>
</organism>
<protein>
    <submittedName>
        <fullName evidence="2">Gamma-glutamylcyclotransferase (GGCT)/AIG2-like uncharacterized protein YtfP</fullName>
    </submittedName>
</protein>
<evidence type="ECO:0000313" key="2">
    <source>
        <dbReference type="EMBL" id="MDR6535038.1"/>
    </source>
</evidence>
<name>A0ABU1N9B5_9BURK</name>
<dbReference type="InterPro" id="IPR013024">
    <property type="entry name" value="GGCT-like"/>
</dbReference>
<feature type="domain" description="Gamma-glutamylcyclotransferase AIG2-like" evidence="1">
    <location>
        <begin position="13"/>
        <end position="129"/>
    </location>
</feature>
<dbReference type="InterPro" id="IPR036568">
    <property type="entry name" value="GGCT-like_sf"/>
</dbReference>
<dbReference type="SUPFAM" id="SSF110857">
    <property type="entry name" value="Gamma-glutamyl cyclotransferase-like"/>
    <property type="match status" value="1"/>
</dbReference>
<sequence>MMMPHSLPETRHVFVYGTLRRGGRNDIAHFFPAPRFVAHARIHGTMYDLGSYPGALLGGSGLLVGEVYAVTPMLEAQLDRLEEVRDDDGGEYIKREKAVRVGAKEIICVVYEVHPERVAGCSVIASGDWFDRAPPFS</sequence>
<gene>
    <name evidence="2" type="ORF">J2739_000798</name>
</gene>
<reference evidence="2 3" key="1">
    <citation type="submission" date="2023-07" db="EMBL/GenBank/DDBJ databases">
        <title>Sorghum-associated microbial communities from plants grown in Nebraska, USA.</title>
        <authorList>
            <person name="Schachtman D."/>
        </authorList>
    </citation>
    <scope>NUCLEOTIDE SEQUENCE [LARGE SCALE GENOMIC DNA]</scope>
    <source>
        <strain evidence="2 3">DS1781</strain>
    </source>
</reference>
<dbReference type="CDD" id="cd06661">
    <property type="entry name" value="GGCT_like"/>
    <property type="match status" value="1"/>
</dbReference>
<dbReference type="EMBL" id="JAVDRF010000002">
    <property type="protein sequence ID" value="MDR6535038.1"/>
    <property type="molecule type" value="Genomic_DNA"/>
</dbReference>
<evidence type="ECO:0000313" key="3">
    <source>
        <dbReference type="Proteomes" id="UP001184230"/>
    </source>
</evidence>
<dbReference type="InterPro" id="IPR009288">
    <property type="entry name" value="AIG2-like_dom"/>
</dbReference>
<dbReference type="Gene3D" id="3.10.490.10">
    <property type="entry name" value="Gamma-glutamyl cyclotransferase-like"/>
    <property type="match status" value="1"/>
</dbReference>